<dbReference type="Proteomes" id="UP001163603">
    <property type="component" value="Chromosome 10"/>
</dbReference>
<comment type="caution">
    <text evidence="1">The sequence shown here is derived from an EMBL/GenBank/DDBJ whole genome shotgun (WGS) entry which is preliminary data.</text>
</comment>
<organism evidence="1 2">
    <name type="scientific">Pistacia integerrima</name>
    <dbReference type="NCBI Taxonomy" id="434235"/>
    <lineage>
        <taxon>Eukaryota</taxon>
        <taxon>Viridiplantae</taxon>
        <taxon>Streptophyta</taxon>
        <taxon>Embryophyta</taxon>
        <taxon>Tracheophyta</taxon>
        <taxon>Spermatophyta</taxon>
        <taxon>Magnoliopsida</taxon>
        <taxon>eudicotyledons</taxon>
        <taxon>Gunneridae</taxon>
        <taxon>Pentapetalae</taxon>
        <taxon>rosids</taxon>
        <taxon>malvids</taxon>
        <taxon>Sapindales</taxon>
        <taxon>Anacardiaceae</taxon>
        <taxon>Pistacia</taxon>
    </lineage>
</organism>
<protein>
    <submittedName>
        <fullName evidence="1">Uncharacterized protein</fullName>
    </submittedName>
</protein>
<evidence type="ECO:0000313" key="2">
    <source>
        <dbReference type="Proteomes" id="UP001163603"/>
    </source>
</evidence>
<accession>A0ACC0XXG6</accession>
<evidence type="ECO:0000313" key="1">
    <source>
        <dbReference type="EMBL" id="KAJ0025984.1"/>
    </source>
</evidence>
<proteinExistence type="predicted"/>
<gene>
    <name evidence="1" type="ORF">Pint_08596</name>
</gene>
<dbReference type="EMBL" id="CM047745">
    <property type="protein sequence ID" value="KAJ0025984.1"/>
    <property type="molecule type" value="Genomic_DNA"/>
</dbReference>
<keyword evidence="2" id="KW-1185">Reference proteome</keyword>
<reference evidence="2" key="1">
    <citation type="journal article" date="2023" name="G3 (Bethesda)">
        <title>Genome assembly and association tests identify interacting loci associated with vigor, precocity, and sex in interspecific pistachio rootstocks.</title>
        <authorList>
            <person name="Palmer W."/>
            <person name="Jacygrad E."/>
            <person name="Sagayaradj S."/>
            <person name="Cavanaugh K."/>
            <person name="Han R."/>
            <person name="Bertier L."/>
            <person name="Beede B."/>
            <person name="Kafkas S."/>
            <person name="Golino D."/>
            <person name="Preece J."/>
            <person name="Michelmore R."/>
        </authorList>
    </citation>
    <scope>NUCLEOTIDE SEQUENCE [LARGE SCALE GENOMIC DNA]</scope>
</reference>
<name>A0ACC0XXG6_9ROSI</name>
<sequence>MNIVNGWRWLKRAVARYNLFLMQLILLLILKVVYGNSLFVLFCFVQEDDDE</sequence>